<evidence type="ECO:0000256" key="2">
    <source>
        <dbReference type="ARBA" id="ARBA00023136"/>
    </source>
</evidence>
<dbReference type="InterPro" id="IPR007110">
    <property type="entry name" value="Ig-like_dom"/>
</dbReference>
<dbReference type="Proteomes" id="UP000796761">
    <property type="component" value="Unassembled WGS sequence"/>
</dbReference>
<reference evidence="7" key="1">
    <citation type="submission" date="2019-04" db="EMBL/GenBank/DDBJ databases">
        <title>Genome assembly of Zosterops borbonicus 15179.</title>
        <authorList>
            <person name="Leroy T."/>
            <person name="Anselmetti Y."/>
            <person name="Tilak M.-K."/>
            <person name="Nabholz B."/>
        </authorList>
    </citation>
    <scope>NUCLEOTIDE SEQUENCE</scope>
    <source>
        <strain evidence="7">HGM_15179</strain>
        <tissue evidence="7">Muscle</tissue>
    </source>
</reference>
<dbReference type="FunFam" id="2.60.40.10:FF:000170">
    <property type="entry name" value="Kirre like nephrin family adhesion molecule 3"/>
    <property type="match status" value="1"/>
</dbReference>
<dbReference type="InterPro" id="IPR051275">
    <property type="entry name" value="Cell_adhesion_signaling"/>
</dbReference>
<accession>A0A8K1FX95</accession>
<comment type="caution">
    <text evidence="7">The sequence shown here is derived from an EMBL/GenBank/DDBJ whole genome shotgun (WGS) entry which is preliminary data.</text>
</comment>
<evidence type="ECO:0000259" key="6">
    <source>
        <dbReference type="PROSITE" id="PS50835"/>
    </source>
</evidence>
<dbReference type="GO" id="GO:0098609">
    <property type="term" value="P:cell-cell adhesion"/>
    <property type="evidence" value="ECO:0007669"/>
    <property type="project" value="TreeGrafter"/>
</dbReference>
<gene>
    <name evidence="7" type="ORF">HGM15179_021098</name>
</gene>
<dbReference type="PANTHER" id="PTHR11640:SF14">
    <property type="entry name" value="KIN OF IRRE-LIKE PROTEIN 1"/>
    <property type="match status" value="1"/>
</dbReference>
<protein>
    <recommendedName>
        <fullName evidence="6">Ig-like domain-containing protein</fullName>
    </recommendedName>
</protein>
<keyword evidence="8" id="KW-1185">Reference proteome</keyword>
<dbReference type="SUPFAM" id="SSF48726">
    <property type="entry name" value="Immunoglobulin"/>
    <property type="match status" value="1"/>
</dbReference>
<dbReference type="GO" id="GO:0005886">
    <property type="term" value="C:plasma membrane"/>
    <property type="evidence" value="ECO:0007669"/>
    <property type="project" value="TreeGrafter"/>
</dbReference>
<evidence type="ECO:0000256" key="4">
    <source>
        <dbReference type="ARBA" id="ARBA00023180"/>
    </source>
</evidence>
<dbReference type="EMBL" id="SWJQ01003055">
    <property type="protein sequence ID" value="TRZ06010.1"/>
    <property type="molecule type" value="Genomic_DNA"/>
</dbReference>
<evidence type="ECO:0000256" key="3">
    <source>
        <dbReference type="ARBA" id="ARBA00023157"/>
    </source>
</evidence>
<dbReference type="PANTHER" id="PTHR11640">
    <property type="entry name" value="NEPHRIN"/>
    <property type="match status" value="1"/>
</dbReference>
<dbReference type="PROSITE" id="PS50835">
    <property type="entry name" value="IG_LIKE"/>
    <property type="match status" value="1"/>
</dbReference>
<sequence>MSPAVPPEDPTIDGAPEILLRAGTPYNLTCHTRSAKPAATMAWFRDGLPQDGAVTTTEVLADGKRESTTSLLPITPTDLDIGRVFSCRCSNEAVPGGKETSVRLNVHRE</sequence>
<dbReference type="Gene3D" id="2.60.40.10">
    <property type="entry name" value="Immunoglobulins"/>
    <property type="match status" value="1"/>
</dbReference>
<keyword evidence="3" id="KW-1015">Disulfide bond</keyword>
<evidence type="ECO:0000256" key="5">
    <source>
        <dbReference type="ARBA" id="ARBA00023319"/>
    </source>
</evidence>
<dbReference type="Pfam" id="PF08205">
    <property type="entry name" value="C2-set_2"/>
    <property type="match status" value="1"/>
</dbReference>
<keyword evidence="5" id="KW-0393">Immunoglobulin domain</keyword>
<dbReference type="GO" id="GO:0005911">
    <property type="term" value="C:cell-cell junction"/>
    <property type="evidence" value="ECO:0007669"/>
    <property type="project" value="TreeGrafter"/>
</dbReference>
<feature type="domain" description="Ig-like" evidence="6">
    <location>
        <begin position="10"/>
        <end position="105"/>
    </location>
</feature>
<proteinExistence type="predicted"/>
<dbReference type="InterPro" id="IPR013162">
    <property type="entry name" value="CD80_C2-set"/>
</dbReference>
<keyword evidence="2" id="KW-0472">Membrane</keyword>
<dbReference type="InterPro" id="IPR036179">
    <property type="entry name" value="Ig-like_dom_sf"/>
</dbReference>
<evidence type="ECO:0000313" key="8">
    <source>
        <dbReference type="Proteomes" id="UP000796761"/>
    </source>
</evidence>
<dbReference type="OrthoDB" id="10048737at2759"/>
<dbReference type="AlphaFoldDB" id="A0A8K1FX95"/>
<comment type="subcellular location">
    <subcellularLocation>
        <location evidence="1">Membrane</location>
        <topology evidence="1">Single-pass type I membrane protein</topology>
    </subcellularLocation>
</comment>
<organism evidence="7 8">
    <name type="scientific">Zosterops borbonicus</name>
    <dbReference type="NCBI Taxonomy" id="364589"/>
    <lineage>
        <taxon>Eukaryota</taxon>
        <taxon>Metazoa</taxon>
        <taxon>Chordata</taxon>
        <taxon>Craniata</taxon>
        <taxon>Vertebrata</taxon>
        <taxon>Euteleostomi</taxon>
        <taxon>Archelosauria</taxon>
        <taxon>Archosauria</taxon>
        <taxon>Dinosauria</taxon>
        <taxon>Saurischia</taxon>
        <taxon>Theropoda</taxon>
        <taxon>Coelurosauria</taxon>
        <taxon>Aves</taxon>
        <taxon>Neognathae</taxon>
        <taxon>Neoaves</taxon>
        <taxon>Telluraves</taxon>
        <taxon>Australaves</taxon>
        <taxon>Passeriformes</taxon>
        <taxon>Sylvioidea</taxon>
        <taxon>Zosteropidae</taxon>
        <taxon>Zosterops</taxon>
    </lineage>
</organism>
<evidence type="ECO:0000256" key="1">
    <source>
        <dbReference type="ARBA" id="ARBA00004479"/>
    </source>
</evidence>
<name>A0A8K1FX95_9PASS</name>
<dbReference type="GO" id="GO:0050839">
    <property type="term" value="F:cell adhesion molecule binding"/>
    <property type="evidence" value="ECO:0007669"/>
    <property type="project" value="TreeGrafter"/>
</dbReference>
<evidence type="ECO:0000313" key="7">
    <source>
        <dbReference type="EMBL" id="TRZ06010.1"/>
    </source>
</evidence>
<keyword evidence="4" id="KW-0325">Glycoprotein</keyword>
<dbReference type="InterPro" id="IPR013783">
    <property type="entry name" value="Ig-like_fold"/>
</dbReference>